<feature type="compositionally biased region" description="Low complexity" evidence="1">
    <location>
        <begin position="16"/>
        <end position="26"/>
    </location>
</feature>
<feature type="compositionally biased region" description="Polar residues" evidence="1">
    <location>
        <begin position="1"/>
        <end position="15"/>
    </location>
</feature>
<keyword evidence="3" id="KW-1185">Reference proteome</keyword>
<gene>
    <name evidence="2" type="ORF">OH76DRAFT_1520472</name>
</gene>
<organism evidence="2 3">
    <name type="scientific">Lentinus brumalis</name>
    <dbReference type="NCBI Taxonomy" id="2498619"/>
    <lineage>
        <taxon>Eukaryota</taxon>
        <taxon>Fungi</taxon>
        <taxon>Dikarya</taxon>
        <taxon>Basidiomycota</taxon>
        <taxon>Agaricomycotina</taxon>
        <taxon>Agaricomycetes</taxon>
        <taxon>Polyporales</taxon>
        <taxon>Polyporaceae</taxon>
        <taxon>Lentinus</taxon>
    </lineage>
</organism>
<dbReference type="AlphaFoldDB" id="A0A371D7T0"/>
<evidence type="ECO:0000256" key="1">
    <source>
        <dbReference type="SAM" id="MobiDB-lite"/>
    </source>
</evidence>
<accession>A0A371D7T0</accession>
<evidence type="ECO:0000313" key="3">
    <source>
        <dbReference type="Proteomes" id="UP000256964"/>
    </source>
</evidence>
<sequence>MALIQEQSAIASTQKTSPTVSPESFPVVPPEPSEPTTGSGDAAPDTPPAVGHDASLSVRMPQAYKYRSLARKHGVSYDDTFHVTFSSSTPPAWAALLHDCYTILYDKLSHTQMVPKPQTKSDEKENKLVARRPLDGGECHGLEAALSLLDDAITSGIVERLFQPKLEYRLNLLYAESMREKTNPRLASLSRKREPGRVEYHYDADDLQADAEDSLRHIIRHLRAPTFPLRAASSIVRSCLNAPDIIASLKAYQVVVTPDSRTVITGEYFELFREEFASRWGEQRDFVHKALESSKSAVVKLKAASVHAEAALMSLVSGDLRKREVDVSGMPMPIAGLLPPGPIPVGLSERCCCCYWLLDELLKSGRGTAANSALILSGTHGVIFPWQPPPGVPREVLETMRKKLLDILHHVFEAHTVRPESGQTSPLFAGEDVSSEIWDIWQDPAARMPYLTFD</sequence>
<proteinExistence type="predicted"/>
<dbReference type="OrthoDB" id="2755603at2759"/>
<evidence type="ECO:0000313" key="2">
    <source>
        <dbReference type="EMBL" id="RDX48579.1"/>
    </source>
</evidence>
<name>A0A371D7T0_9APHY</name>
<feature type="region of interest" description="Disordered" evidence="1">
    <location>
        <begin position="1"/>
        <end position="56"/>
    </location>
</feature>
<dbReference type="EMBL" id="KZ857410">
    <property type="protein sequence ID" value="RDX48579.1"/>
    <property type="molecule type" value="Genomic_DNA"/>
</dbReference>
<dbReference type="Proteomes" id="UP000256964">
    <property type="component" value="Unassembled WGS sequence"/>
</dbReference>
<reference evidence="2 3" key="1">
    <citation type="journal article" date="2018" name="Biotechnol. Biofuels">
        <title>Integrative visual omics of the white-rot fungus Polyporus brumalis exposes the biotechnological potential of its oxidative enzymes for delignifying raw plant biomass.</title>
        <authorList>
            <person name="Miyauchi S."/>
            <person name="Rancon A."/>
            <person name="Drula E."/>
            <person name="Hage H."/>
            <person name="Chaduli D."/>
            <person name="Favel A."/>
            <person name="Grisel S."/>
            <person name="Henrissat B."/>
            <person name="Herpoel-Gimbert I."/>
            <person name="Ruiz-Duenas F.J."/>
            <person name="Chevret D."/>
            <person name="Hainaut M."/>
            <person name="Lin J."/>
            <person name="Wang M."/>
            <person name="Pangilinan J."/>
            <person name="Lipzen A."/>
            <person name="Lesage-Meessen L."/>
            <person name="Navarro D."/>
            <person name="Riley R."/>
            <person name="Grigoriev I.V."/>
            <person name="Zhou S."/>
            <person name="Raouche S."/>
            <person name="Rosso M.N."/>
        </authorList>
    </citation>
    <scope>NUCLEOTIDE SEQUENCE [LARGE SCALE GENOMIC DNA]</scope>
    <source>
        <strain evidence="2 3">BRFM 1820</strain>
    </source>
</reference>
<protein>
    <submittedName>
        <fullName evidence="2">Uncharacterized protein</fullName>
    </submittedName>
</protein>